<evidence type="ECO:0000259" key="2">
    <source>
        <dbReference type="Pfam" id="PF00582"/>
    </source>
</evidence>
<dbReference type="EMBL" id="LKET01000027">
    <property type="protein sequence ID" value="KPU45164.1"/>
    <property type="molecule type" value="Genomic_DNA"/>
</dbReference>
<proteinExistence type="inferred from homology"/>
<gene>
    <name evidence="3" type="primary">teaD</name>
    <name evidence="3" type="ORF">OXPF_12910</name>
</gene>
<dbReference type="STRING" id="36849.OXPF_12910"/>
<protein>
    <submittedName>
        <fullName evidence="3">TRAP-T-associated universal stress protein TeaD</fullName>
    </submittedName>
</protein>
<evidence type="ECO:0000256" key="1">
    <source>
        <dbReference type="ARBA" id="ARBA00008791"/>
    </source>
</evidence>
<reference evidence="3 4" key="1">
    <citation type="submission" date="2015-09" db="EMBL/GenBank/DDBJ databases">
        <title>Genome sequence of Oxobacter pfennigii DSM 3222.</title>
        <authorList>
            <person name="Poehlein A."/>
            <person name="Bengelsdorf F.R."/>
            <person name="Schiel-Bengelsdorf B."/>
            <person name="Duerre P."/>
            <person name="Daniel R."/>
        </authorList>
    </citation>
    <scope>NUCLEOTIDE SEQUENCE [LARGE SCALE GENOMIC DNA]</scope>
    <source>
        <strain evidence="3 4">DSM 3222</strain>
    </source>
</reference>
<comment type="similarity">
    <text evidence="1">Belongs to the universal stress protein A family.</text>
</comment>
<dbReference type="PANTHER" id="PTHR46268:SF25">
    <property type="entry name" value="USPA DOMAIN PROTEIN"/>
    <property type="match status" value="1"/>
</dbReference>
<dbReference type="Proteomes" id="UP000050326">
    <property type="component" value="Unassembled WGS sequence"/>
</dbReference>
<comment type="caution">
    <text evidence="3">The sequence shown here is derived from an EMBL/GenBank/DDBJ whole genome shotgun (WGS) entry which is preliminary data.</text>
</comment>
<evidence type="ECO:0000313" key="4">
    <source>
        <dbReference type="Proteomes" id="UP000050326"/>
    </source>
</evidence>
<evidence type="ECO:0000313" key="3">
    <source>
        <dbReference type="EMBL" id="KPU45164.1"/>
    </source>
</evidence>
<accession>A0A0P8WRF2</accession>
<organism evidence="3 4">
    <name type="scientific">Oxobacter pfennigii</name>
    <dbReference type="NCBI Taxonomy" id="36849"/>
    <lineage>
        <taxon>Bacteria</taxon>
        <taxon>Bacillati</taxon>
        <taxon>Bacillota</taxon>
        <taxon>Clostridia</taxon>
        <taxon>Eubacteriales</taxon>
        <taxon>Clostridiaceae</taxon>
        <taxon>Oxobacter</taxon>
    </lineage>
</organism>
<name>A0A0P8WRF2_9CLOT</name>
<keyword evidence="4" id="KW-1185">Reference proteome</keyword>
<dbReference type="SUPFAM" id="SSF52402">
    <property type="entry name" value="Adenine nucleotide alpha hydrolases-like"/>
    <property type="match status" value="1"/>
</dbReference>
<dbReference type="InterPro" id="IPR014729">
    <property type="entry name" value="Rossmann-like_a/b/a_fold"/>
</dbReference>
<dbReference type="OrthoDB" id="9794782at2"/>
<dbReference type="PANTHER" id="PTHR46268">
    <property type="entry name" value="STRESS RESPONSE PROTEIN NHAX"/>
    <property type="match status" value="1"/>
</dbReference>
<dbReference type="AlphaFoldDB" id="A0A0P8WRF2"/>
<dbReference type="InterPro" id="IPR006015">
    <property type="entry name" value="Universal_stress_UspA"/>
</dbReference>
<sequence>MFKKILVPTDVSEASKRALDVALALAKQFESEVELFHVVYTPEPIVDAEATFNLAPLYPTPDQINEMGQAVMERALKDVDAGNIKIEKKFVAGHAAMEVIEEANKGFDLVVMGSRGQGPLTGAVLGSVAQRVLSGAHCPVLIVK</sequence>
<dbReference type="RefSeq" id="WP_054874380.1">
    <property type="nucleotide sequence ID" value="NZ_LKET01000027.1"/>
</dbReference>
<dbReference type="PRINTS" id="PR01438">
    <property type="entry name" value="UNVRSLSTRESS"/>
</dbReference>
<dbReference type="InterPro" id="IPR006016">
    <property type="entry name" value="UspA"/>
</dbReference>
<feature type="domain" description="UspA" evidence="2">
    <location>
        <begin position="1"/>
        <end position="144"/>
    </location>
</feature>
<dbReference type="Pfam" id="PF00582">
    <property type="entry name" value="Usp"/>
    <property type="match status" value="1"/>
</dbReference>
<dbReference type="CDD" id="cd00293">
    <property type="entry name" value="USP-like"/>
    <property type="match status" value="1"/>
</dbReference>
<dbReference type="Gene3D" id="3.40.50.620">
    <property type="entry name" value="HUPs"/>
    <property type="match status" value="1"/>
</dbReference>